<dbReference type="InParanoid" id="A0A7J7BZ62"/>
<comment type="caution">
    <text evidence="1">The sequence shown here is derived from an EMBL/GenBank/DDBJ whole genome shotgun (WGS) entry which is preliminary data.</text>
</comment>
<accession>A0A7J7BZ62</accession>
<dbReference type="Proteomes" id="UP000593562">
    <property type="component" value="Unassembled WGS sequence"/>
</dbReference>
<dbReference type="EMBL" id="JAAARO010000022">
    <property type="protein sequence ID" value="KAF5727151.1"/>
    <property type="molecule type" value="Genomic_DNA"/>
</dbReference>
<keyword evidence="2" id="KW-1185">Reference proteome</keyword>
<evidence type="ECO:0000313" key="1">
    <source>
        <dbReference type="EMBL" id="KAF5727151.1"/>
    </source>
</evidence>
<dbReference type="AlphaFoldDB" id="A0A7J7BZ62"/>
<name>A0A7J7BZ62_TRIWF</name>
<evidence type="ECO:0000313" key="2">
    <source>
        <dbReference type="Proteomes" id="UP000593562"/>
    </source>
</evidence>
<reference evidence="1 2" key="1">
    <citation type="journal article" date="2020" name="Nat. Commun.">
        <title>Genome of Tripterygium wilfordii and identification of cytochrome P450 involved in triptolide biosynthesis.</title>
        <authorList>
            <person name="Tu L."/>
            <person name="Su P."/>
            <person name="Zhang Z."/>
            <person name="Gao L."/>
            <person name="Wang J."/>
            <person name="Hu T."/>
            <person name="Zhou J."/>
            <person name="Zhang Y."/>
            <person name="Zhao Y."/>
            <person name="Liu Y."/>
            <person name="Song Y."/>
            <person name="Tong Y."/>
            <person name="Lu Y."/>
            <person name="Yang J."/>
            <person name="Xu C."/>
            <person name="Jia M."/>
            <person name="Peters R.J."/>
            <person name="Huang L."/>
            <person name="Gao W."/>
        </authorList>
    </citation>
    <scope>NUCLEOTIDE SEQUENCE [LARGE SCALE GENOMIC DNA]</scope>
    <source>
        <strain evidence="2">cv. XIE 37</strain>
        <tissue evidence="1">Leaf</tissue>
    </source>
</reference>
<proteinExistence type="predicted"/>
<gene>
    <name evidence="1" type="ORF">HS088_TW22G00838</name>
</gene>
<sequence>MRSSITNQRTPKWHKNKLPVAGFRAYLTAIHVLVHGLHAFDLVVEKESANEPEG</sequence>
<protein>
    <submittedName>
        <fullName evidence="1">Uncharacterized protein</fullName>
    </submittedName>
</protein>
<organism evidence="1 2">
    <name type="scientific">Tripterygium wilfordii</name>
    <name type="common">Thunder God vine</name>
    <dbReference type="NCBI Taxonomy" id="458696"/>
    <lineage>
        <taxon>Eukaryota</taxon>
        <taxon>Viridiplantae</taxon>
        <taxon>Streptophyta</taxon>
        <taxon>Embryophyta</taxon>
        <taxon>Tracheophyta</taxon>
        <taxon>Spermatophyta</taxon>
        <taxon>Magnoliopsida</taxon>
        <taxon>eudicotyledons</taxon>
        <taxon>Gunneridae</taxon>
        <taxon>Pentapetalae</taxon>
        <taxon>rosids</taxon>
        <taxon>fabids</taxon>
        <taxon>Celastrales</taxon>
        <taxon>Celastraceae</taxon>
        <taxon>Tripterygium</taxon>
    </lineage>
</organism>